<proteinExistence type="predicted"/>
<reference evidence="1 2" key="1">
    <citation type="submission" date="2018-03" db="EMBL/GenBank/DDBJ databases">
        <title>Draft genome of Nitrosomonas supralitoralis APG5.</title>
        <authorList>
            <person name="Urakawa H."/>
            <person name="Lopez J.V."/>
        </authorList>
    </citation>
    <scope>NUCLEOTIDE SEQUENCE [LARGE SCALE GENOMIC DNA]</scope>
    <source>
        <strain evidence="1 2">APG5</strain>
    </source>
</reference>
<protein>
    <submittedName>
        <fullName evidence="1">Uncharacterized protein</fullName>
    </submittedName>
</protein>
<evidence type="ECO:0000313" key="1">
    <source>
        <dbReference type="EMBL" id="PSJ15933.1"/>
    </source>
</evidence>
<comment type="caution">
    <text evidence="1">The sequence shown here is derived from an EMBL/GenBank/DDBJ whole genome shotgun (WGS) entry which is preliminary data.</text>
</comment>
<organism evidence="1 2">
    <name type="scientific">Nitrosomonas supralitoralis</name>
    <dbReference type="NCBI Taxonomy" id="2116706"/>
    <lineage>
        <taxon>Bacteria</taxon>
        <taxon>Pseudomonadati</taxon>
        <taxon>Pseudomonadota</taxon>
        <taxon>Betaproteobacteria</taxon>
        <taxon>Nitrosomonadales</taxon>
        <taxon>Nitrosomonadaceae</taxon>
        <taxon>Nitrosomonas</taxon>
    </lineage>
</organism>
<sequence>MELSLNHQHRQGSSDCKARLIIDECDRNSIKLSDNELSFIDLMHNRLVDGMPLMAEHKLVLVTIWRKIRGN</sequence>
<evidence type="ECO:0000313" key="2">
    <source>
        <dbReference type="Proteomes" id="UP000241912"/>
    </source>
</evidence>
<dbReference type="AlphaFoldDB" id="A0A2P7NR38"/>
<gene>
    <name evidence="1" type="ORF">C7H79_16285</name>
</gene>
<accession>A0A2P7NR38</accession>
<keyword evidence="2" id="KW-1185">Reference proteome</keyword>
<dbReference type="EMBL" id="PXXU01000100">
    <property type="protein sequence ID" value="PSJ15933.1"/>
    <property type="molecule type" value="Genomic_DNA"/>
</dbReference>
<name>A0A2P7NR38_9PROT</name>
<dbReference type="Proteomes" id="UP000241912">
    <property type="component" value="Unassembled WGS sequence"/>
</dbReference>